<accession>A0ACB8DX54</accession>
<proteinExistence type="predicted"/>
<protein>
    <submittedName>
        <fullName evidence="1">Uncharacterized protein</fullName>
    </submittedName>
</protein>
<dbReference type="Proteomes" id="UP000821865">
    <property type="component" value="Chromosome 1"/>
</dbReference>
<reference evidence="1" key="1">
    <citation type="submission" date="2020-05" db="EMBL/GenBank/DDBJ databases">
        <title>Large-scale comparative analyses of tick genomes elucidate their genetic diversity and vector capacities.</title>
        <authorList>
            <person name="Jia N."/>
            <person name="Wang J."/>
            <person name="Shi W."/>
            <person name="Du L."/>
            <person name="Sun Y."/>
            <person name="Zhan W."/>
            <person name="Jiang J."/>
            <person name="Wang Q."/>
            <person name="Zhang B."/>
            <person name="Ji P."/>
            <person name="Sakyi L.B."/>
            <person name="Cui X."/>
            <person name="Yuan T."/>
            <person name="Jiang B."/>
            <person name="Yang W."/>
            <person name="Lam T.T.-Y."/>
            <person name="Chang Q."/>
            <person name="Ding S."/>
            <person name="Wang X."/>
            <person name="Zhu J."/>
            <person name="Ruan X."/>
            <person name="Zhao L."/>
            <person name="Wei J."/>
            <person name="Que T."/>
            <person name="Du C."/>
            <person name="Cheng J."/>
            <person name="Dai P."/>
            <person name="Han X."/>
            <person name="Huang E."/>
            <person name="Gao Y."/>
            <person name="Liu J."/>
            <person name="Shao H."/>
            <person name="Ye R."/>
            <person name="Li L."/>
            <person name="Wei W."/>
            <person name="Wang X."/>
            <person name="Wang C."/>
            <person name="Yang T."/>
            <person name="Huo Q."/>
            <person name="Li W."/>
            <person name="Guo W."/>
            <person name="Chen H."/>
            <person name="Zhou L."/>
            <person name="Ni X."/>
            <person name="Tian J."/>
            <person name="Zhou Y."/>
            <person name="Sheng Y."/>
            <person name="Liu T."/>
            <person name="Pan Y."/>
            <person name="Xia L."/>
            <person name="Li J."/>
            <person name="Zhao F."/>
            <person name="Cao W."/>
        </authorList>
    </citation>
    <scope>NUCLEOTIDE SEQUENCE</scope>
    <source>
        <strain evidence="1">Dsil-2018</strain>
    </source>
</reference>
<comment type="caution">
    <text evidence="1">The sequence shown here is derived from an EMBL/GenBank/DDBJ whole genome shotgun (WGS) entry which is preliminary data.</text>
</comment>
<gene>
    <name evidence="1" type="ORF">HPB49_007014</name>
</gene>
<keyword evidence="2" id="KW-1185">Reference proteome</keyword>
<name>A0ACB8DX54_DERSI</name>
<evidence type="ECO:0000313" key="2">
    <source>
        <dbReference type="Proteomes" id="UP000821865"/>
    </source>
</evidence>
<evidence type="ECO:0000313" key="1">
    <source>
        <dbReference type="EMBL" id="KAH7978853.1"/>
    </source>
</evidence>
<sequence>MVASAWCGYDPETMTWSEIAAEALSSLETSTPKEEIVDEGLFSLVALRKRQQRPNTSAVNGLSISAGVSVPPNTARTNPQLSPAAGSTKWRPTAMPRLRKEDFTIVIKPRVTISLKTALQNDELGGLLSVYVNPSSVDIHSVWPIWDQNIVIATTQDVNAANALAREFTLNASKGPIPVVGHAKVNSEVCRGIITVHEQETSTTPKSKVQWRGGAIAFIRKLGKSTIALLTFVGHRVPRYVHYNSVVTVVREYKRTIPACFRCGTIGHRPDLCPNPQDNRCGHCGETVAVLEDGNMAPHECTASCIVCGGGHLTGSQDCKAKFQRLQQPGNPTGQRTQPRTAVPSGPVTTSKAPTPSNKKTKGTTVPAPPAGTLPGRAPKSPRSTNPKASRNPDAPTFQDGDFPALQGAPSGAPKNTSQSKTSAASSRLRAQNAQLNAKIHALETARSSPPPAQVAPERIQVVPADPTHSSSELRFTALENALSELTTQISNFGQIQDSLLKAVTATVTAAVTANIKTWLESNPRLLRRTGRLKDANRPSKFTRPFDLTELSEEPESLPLQVTEPGPALQGNLTSNQHGCVPSQPTP</sequence>
<dbReference type="EMBL" id="CM023470">
    <property type="protein sequence ID" value="KAH7978853.1"/>
    <property type="molecule type" value="Genomic_DNA"/>
</dbReference>
<organism evidence="1 2">
    <name type="scientific">Dermacentor silvarum</name>
    <name type="common">Tick</name>
    <dbReference type="NCBI Taxonomy" id="543639"/>
    <lineage>
        <taxon>Eukaryota</taxon>
        <taxon>Metazoa</taxon>
        <taxon>Ecdysozoa</taxon>
        <taxon>Arthropoda</taxon>
        <taxon>Chelicerata</taxon>
        <taxon>Arachnida</taxon>
        <taxon>Acari</taxon>
        <taxon>Parasitiformes</taxon>
        <taxon>Ixodida</taxon>
        <taxon>Ixodoidea</taxon>
        <taxon>Ixodidae</taxon>
        <taxon>Rhipicephalinae</taxon>
        <taxon>Dermacentor</taxon>
    </lineage>
</organism>